<dbReference type="PRINTS" id="PR00501">
    <property type="entry name" value="KELCHREPEAT"/>
</dbReference>
<dbReference type="Pfam" id="PF00651">
    <property type="entry name" value="BTB"/>
    <property type="match status" value="1"/>
</dbReference>
<dbReference type="FunFam" id="1.25.40.420:FF:000001">
    <property type="entry name" value="Kelch-like family member 12"/>
    <property type="match status" value="1"/>
</dbReference>
<dbReference type="SMART" id="SM00612">
    <property type="entry name" value="Kelch"/>
    <property type="match status" value="6"/>
</dbReference>
<dbReference type="SUPFAM" id="SSF117281">
    <property type="entry name" value="Kelch motif"/>
    <property type="match status" value="1"/>
</dbReference>
<keyword evidence="1" id="KW-0880">Kelch repeat</keyword>
<keyword evidence="4" id="KW-1185">Reference proteome</keyword>
<sequence>MAAAAATTSTAEDIPAPDSTTTVNIKNILPSESYAKSLLVQMNALRKKETLCDIMLVVKGQEFPAHRIVLAAASDYFCAMFTNEMSEKSQSSVELQGLSPRVMEILLDFVYTETVNVTVENVQDLLPAACLLQLKGVKEACCDFLESQLDPSNSLGIMSFADAHTCQSLRRAAEVHTHRHFSDVVQHEEFLLLEKDDVEKLLKCDEIQVPSEEPVFEALMQWVKHRLEGRKPYLPELLESVRLPLLTPRYITDVVDKEMLIKRSLECRDLVDVAKRFHLRPELRAEMQGPQTKPRTGASEVMLVIGGFGSQQSPVDTVEKYNPKTEEWEFLPAITKKRRYVASCSLNDRVYVIGGYDGRSRLSTVECLDYHMFSRHKNETWRNISSMTHRRGLASACVMGDHIYVAGGFDGSYRHSSMERYDPQIDRWTVLGDMENGREGAGLIAANGSIYCIGGYDGLHILRSVERYDPNSGQWTTLPSMVTKRSGAGVGLINDTIYVVGGFDGSTHLNSVECFNVRTNQWTRAANMVSARCYVGATVLQGRLYAIAGYDGQSLQSSIEAYDTITDSWEVVSNMATQRCDVGIAVVSEV</sequence>
<dbReference type="PANTHER" id="PTHR24412">
    <property type="entry name" value="KELCH PROTEIN"/>
    <property type="match status" value="1"/>
</dbReference>
<dbReference type="CDD" id="cd18452">
    <property type="entry name" value="BACK_KLHL12"/>
    <property type="match status" value="1"/>
</dbReference>
<proteinExistence type="predicted"/>
<evidence type="ECO:0000256" key="1">
    <source>
        <dbReference type="ARBA" id="ARBA00022441"/>
    </source>
</evidence>
<gene>
    <name evidence="5" type="primary">LOC109477242</name>
</gene>
<evidence type="ECO:0000259" key="3">
    <source>
        <dbReference type="PROSITE" id="PS50097"/>
    </source>
</evidence>
<dbReference type="Proteomes" id="UP000515135">
    <property type="component" value="Unplaced"/>
</dbReference>
<dbReference type="SUPFAM" id="SSF54695">
    <property type="entry name" value="POZ domain"/>
    <property type="match status" value="1"/>
</dbReference>
<dbReference type="PIRSF" id="PIRSF037037">
    <property type="entry name" value="Kelch-like_protein_gigaxonin"/>
    <property type="match status" value="1"/>
</dbReference>
<dbReference type="GeneID" id="109477242"/>
<dbReference type="Pfam" id="PF01344">
    <property type="entry name" value="Kelch_1"/>
    <property type="match status" value="2"/>
</dbReference>
<dbReference type="CDD" id="cd18242">
    <property type="entry name" value="BTB_POZ_KLHL12_C3IP1_DKIR"/>
    <property type="match status" value="1"/>
</dbReference>
<organism evidence="4 5">
    <name type="scientific">Branchiostoma belcheri</name>
    <name type="common">Amphioxus</name>
    <dbReference type="NCBI Taxonomy" id="7741"/>
    <lineage>
        <taxon>Eukaryota</taxon>
        <taxon>Metazoa</taxon>
        <taxon>Chordata</taxon>
        <taxon>Cephalochordata</taxon>
        <taxon>Leptocardii</taxon>
        <taxon>Amphioxiformes</taxon>
        <taxon>Branchiostomatidae</taxon>
        <taxon>Branchiostoma</taxon>
    </lineage>
</organism>
<feature type="domain" description="BTB" evidence="3">
    <location>
        <begin position="52"/>
        <end position="119"/>
    </location>
</feature>
<dbReference type="InterPro" id="IPR011705">
    <property type="entry name" value="BACK"/>
</dbReference>
<dbReference type="PROSITE" id="PS50097">
    <property type="entry name" value="BTB"/>
    <property type="match status" value="1"/>
</dbReference>
<dbReference type="SMART" id="SM00875">
    <property type="entry name" value="BACK"/>
    <property type="match status" value="1"/>
</dbReference>
<dbReference type="KEGG" id="bbel:109477242"/>
<dbReference type="Pfam" id="PF24681">
    <property type="entry name" value="Kelch_KLHDC2_KLHL20_DRC7"/>
    <property type="match status" value="1"/>
</dbReference>
<dbReference type="InterPro" id="IPR006652">
    <property type="entry name" value="Kelch_1"/>
</dbReference>
<reference evidence="5" key="1">
    <citation type="submission" date="2025-08" db="UniProtKB">
        <authorList>
            <consortium name="RefSeq"/>
        </authorList>
    </citation>
    <scope>IDENTIFICATION</scope>
    <source>
        <tissue evidence="5">Gonad</tissue>
    </source>
</reference>
<dbReference type="Gene3D" id="2.120.10.80">
    <property type="entry name" value="Kelch-type beta propeller"/>
    <property type="match status" value="1"/>
</dbReference>
<dbReference type="InterPro" id="IPR000210">
    <property type="entry name" value="BTB/POZ_dom"/>
</dbReference>
<dbReference type="InterPro" id="IPR017096">
    <property type="entry name" value="BTB-kelch_protein"/>
</dbReference>
<dbReference type="InterPro" id="IPR015915">
    <property type="entry name" value="Kelch-typ_b-propeller"/>
</dbReference>
<dbReference type="AlphaFoldDB" id="A0A6P4ZSF5"/>
<dbReference type="SMART" id="SM00225">
    <property type="entry name" value="BTB"/>
    <property type="match status" value="1"/>
</dbReference>
<protein>
    <submittedName>
        <fullName evidence="5">Kelch-like protein 12</fullName>
    </submittedName>
</protein>
<dbReference type="Gene3D" id="3.30.710.10">
    <property type="entry name" value="Potassium Channel Kv1.1, Chain A"/>
    <property type="match status" value="1"/>
</dbReference>
<dbReference type="OrthoDB" id="45365at2759"/>
<dbReference type="InterPro" id="IPR011333">
    <property type="entry name" value="SKP1/BTB/POZ_sf"/>
</dbReference>
<dbReference type="RefSeq" id="XP_019633882.1">
    <property type="nucleotide sequence ID" value="XM_019778323.1"/>
</dbReference>
<keyword evidence="2" id="KW-0677">Repeat</keyword>
<dbReference type="FunFam" id="3.30.710.10:FF:000001">
    <property type="entry name" value="Kelch-like family member 20"/>
    <property type="match status" value="1"/>
</dbReference>
<dbReference type="PANTHER" id="PTHR24412:SF494">
    <property type="entry name" value="KELCH-LIKE PROTEIN 12"/>
    <property type="match status" value="1"/>
</dbReference>
<name>A0A6P4ZSF5_BRABE</name>
<evidence type="ECO:0000313" key="4">
    <source>
        <dbReference type="Proteomes" id="UP000515135"/>
    </source>
</evidence>
<evidence type="ECO:0000313" key="5">
    <source>
        <dbReference type="RefSeq" id="XP_019633882.1"/>
    </source>
</evidence>
<evidence type="ECO:0000256" key="2">
    <source>
        <dbReference type="ARBA" id="ARBA00022737"/>
    </source>
</evidence>
<accession>A0A6P4ZSF5</accession>
<dbReference type="Gene3D" id="1.25.40.420">
    <property type="match status" value="1"/>
</dbReference>
<dbReference type="Pfam" id="PF07707">
    <property type="entry name" value="BACK"/>
    <property type="match status" value="1"/>
</dbReference>